<dbReference type="GO" id="GO:0043709">
    <property type="term" value="P:cell adhesion involved in single-species biofilm formation"/>
    <property type="evidence" value="ECO:0007669"/>
    <property type="project" value="TreeGrafter"/>
</dbReference>
<gene>
    <name evidence="3" type="ORF">UA45_01175</name>
</gene>
<evidence type="ECO:0000313" key="4">
    <source>
        <dbReference type="Proteomes" id="UP000032582"/>
    </source>
</evidence>
<organism evidence="3 4">
    <name type="scientific">Morganella morganii</name>
    <name type="common">Proteus morganii</name>
    <dbReference type="NCBI Taxonomy" id="582"/>
    <lineage>
        <taxon>Bacteria</taxon>
        <taxon>Pseudomonadati</taxon>
        <taxon>Pseudomonadota</taxon>
        <taxon>Gammaproteobacteria</taxon>
        <taxon>Enterobacterales</taxon>
        <taxon>Morganellaceae</taxon>
        <taxon>Morganella</taxon>
    </lineage>
</organism>
<dbReference type="PANTHER" id="PTHR33420">
    <property type="entry name" value="FIMBRIAL SUBUNIT ELFA-RELATED"/>
    <property type="match status" value="1"/>
</dbReference>
<dbReference type="InterPro" id="IPR036937">
    <property type="entry name" value="Adhesion_dom_fimbrial_sf"/>
</dbReference>
<dbReference type="Pfam" id="PF00419">
    <property type="entry name" value="Fimbrial"/>
    <property type="match status" value="1"/>
</dbReference>
<dbReference type="PATRIC" id="fig|582.24.peg.373"/>
<dbReference type="GO" id="GO:0009289">
    <property type="term" value="C:pilus"/>
    <property type="evidence" value="ECO:0007669"/>
    <property type="project" value="InterPro"/>
</dbReference>
<accession>A0A0D8LB37</accession>
<comment type="caution">
    <text evidence="3">The sequence shown here is derived from an EMBL/GenBank/DDBJ whole genome shotgun (WGS) entry which is preliminary data.</text>
</comment>
<evidence type="ECO:0000259" key="2">
    <source>
        <dbReference type="Pfam" id="PF00419"/>
    </source>
</evidence>
<evidence type="ECO:0000313" key="3">
    <source>
        <dbReference type="EMBL" id="KJF79170.1"/>
    </source>
</evidence>
<feature type="chain" id="PRO_5002332776" description="Fimbrial-type adhesion domain-containing protein" evidence="1">
    <location>
        <begin position="25"/>
        <end position="183"/>
    </location>
</feature>
<dbReference type="Gene3D" id="2.60.40.1090">
    <property type="entry name" value="Fimbrial-type adhesion domain"/>
    <property type="match status" value="1"/>
</dbReference>
<dbReference type="AlphaFoldDB" id="A0A0D8LB37"/>
<dbReference type="InterPro" id="IPR050263">
    <property type="entry name" value="Bact_Fimbrial_Adh_Pro"/>
</dbReference>
<feature type="signal peptide" evidence="1">
    <location>
        <begin position="1"/>
        <end position="24"/>
    </location>
</feature>
<dbReference type="InterPro" id="IPR008966">
    <property type="entry name" value="Adhesion_dom_sf"/>
</dbReference>
<evidence type="ECO:0000256" key="1">
    <source>
        <dbReference type="SAM" id="SignalP"/>
    </source>
</evidence>
<dbReference type="EMBL" id="JZSH01000005">
    <property type="protein sequence ID" value="KJF79170.1"/>
    <property type="molecule type" value="Genomic_DNA"/>
</dbReference>
<name>A0A0D8LB37_MORMO</name>
<sequence length="183" mass="19031">MNKMKLALLVAGSLVAGASTSAFAEGQGTVTFTGKLITETCEIVGDKDQTVALDAVSIKTLDASGKEGGFKAFNITVKCPAQANPAEFNEVGIHFEPVGSTTPWDPATGNLKNNTQGGAENVQVKIYNTNDGVQSHAKIGDVSKWLPGSTGEHTFNYAGGYYASGATTAGDVSAKVMYTLVYK</sequence>
<keyword evidence="1" id="KW-0732">Signal</keyword>
<proteinExistence type="predicted"/>
<reference evidence="3 4" key="1">
    <citation type="submission" date="2015-02" db="EMBL/GenBank/DDBJ databases">
        <title>Whole genome shotgun sequencing of cultured foodborne pathogen.</title>
        <authorList>
            <person name="Timme R."/>
            <person name="Allard M.W."/>
            <person name="Strain E."/>
            <person name="Evans P.S."/>
            <person name="Brown E."/>
        </authorList>
    </citation>
    <scope>NUCLEOTIDE SEQUENCE [LARGE SCALE GENOMIC DNA]</scope>
    <source>
        <strain evidence="3 4">GCSL-TSO-24</strain>
    </source>
</reference>
<dbReference type="InterPro" id="IPR000259">
    <property type="entry name" value="Adhesion_dom_fimbrial"/>
</dbReference>
<dbReference type="Proteomes" id="UP000032582">
    <property type="component" value="Unassembled WGS sequence"/>
</dbReference>
<dbReference type="SUPFAM" id="SSF49401">
    <property type="entry name" value="Bacterial adhesins"/>
    <property type="match status" value="1"/>
</dbReference>
<protein>
    <recommendedName>
        <fullName evidence="2">Fimbrial-type adhesion domain-containing protein</fullName>
    </recommendedName>
</protein>
<feature type="domain" description="Fimbrial-type adhesion" evidence="2">
    <location>
        <begin position="31"/>
        <end position="182"/>
    </location>
</feature>
<dbReference type="PANTHER" id="PTHR33420:SF10">
    <property type="entry name" value="FIMBRIAE MAJOR SUBUNIT"/>
    <property type="match status" value="1"/>
</dbReference>